<protein>
    <recommendedName>
        <fullName evidence="4">GPI transamidase component GPI16</fullName>
    </recommendedName>
</protein>
<evidence type="ECO:0000313" key="3">
    <source>
        <dbReference type="Proteomes" id="UP000094236"/>
    </source>
</evidence>
<keyword evidence="1" id="KW-1133">Transmembrane helix</keyword>
<organism evidence="2 3">
    <name type="scientific">Pachysolen tannophilus NRRL Y-2460</name>
    <dbReference type="NCBI Taxonomy" id="669874"/>
    <lineage>
        <taxon>Eukaryota</taxon>
        <taxon>Fungi</taxon>
        <taxon>Dikarya</taxon>
        <taxon>Ascomycota</taxon>
        <taxon>Saccharomycotina</taxon>
        <taxon>Pichiomycetes</taxon>
        <taxon>Pachysolenaceae</taxon>
        <taxon>Pachysolen</taxon>
    </lineage>
</organism>
<keyword evidence="3" id="KW-1185">Reference proteome</keyword>
<dbReference type="PANTHER" id="PTHR12959">
    <property type="entry name" value="GPI TRANSAMIDASE COMPONENT PIG-T-RELATED"/>
    <property type="match status" value="1"/>
</dbReference>
<feature type="transmembrane region" description="Helical" evidence="1">
    <location>
        <begin position="537"/>
        <end position="559"/>
    </location>
</feature>
<dbReference type="Proteomes" id="UP000094236">
    <property type="component" value="Unassembled WGS sequence"/>
</dbReference>
<name>A0A1E4TNP3_PACTA</name>
<dbReference type="GO" id="GO:0042765">
    <property type="term" value="C:GPI-anchor transamidase complex"/>
    <property type="evidence" value="ECO:0007669"/>
    <property type="project" value="EnsemblFungi"/>
</dbReference>
<reference evidence="3" key="1">
    <citation type="submission" date="2016-05" db="EMBL/GenBank/DDBJ databases">
        <title>Comparative genomics of biotechnologically important yeasts.</title>
        <authorList>
            <consortium name="DOE Joint Genome Institute"/>
            <person name="Riley R."/>
            <person name="Haridas S."/>
            <person name="Wolfe K.H."/>
            <person name="Lopes M.R."/>
            <person name="Hittinger C.T."/>
            <person name="Goker M."/>
            <person name="Salamov A."/>
            <person name="Wisecaver J."/>
            <person name="Long T.M."/>
            <person name="Aerts A.L."/>
            <person name="Barry K."/>
            <person name="Choi C."/>
            <person name="Clum A."/>
            <person name="Coughlan A.Y."/>
            <person name="Deshpande S."/>
            <person name="Douglass A.P."/>
            <person name="Hanson S.J."/>
            <person name="Klenk H.-P."/>
            <person name="Labutti K."/>
            <person name="Lapidus A."/>
            <person name="Lindquist E."/>
            <person name="Lipzen A."/>
            <person name="Meier-Kolthoff J.P."/>
            <person name="Ohm R.A."/>
            <person name="Otillar R.P."/>
            <person name="Pangilinan J."/>
            <person name="Peng Y."/>
            <person name="Rokas A."/>
            <person name="Rosa C.A."/>
            <person name="Scheuner C."/>
            <person name="Sibirny A.A."/>
            <person name="Slot J.C."/>
            <person name="Stielow J.B."/>
            <person name="Sun H."/>
            <person name="Kurtzman C.P."/>
            <person name="Blackwell M."/>
            <person name="Grigoriev I.V."/>
            <person name="Jeffries T.W."/>
        </authorList>
    </citation>
    <scope>NUCLEOTIDE SEQUENCE [LARGE SCALE GENOMIC DNA]</scope>
    <source>
        <strain evidence="3">NRRL Y-2460</strain>
    </source>
</reference>
<dbReference type="OrthoDB" id="331263at2759"/>
<accession>A0A1E4TNP3</accession>
<evidence type="ECO:0000256" key="1">
    <source>
        <dbReference type="SAM" id="Phobius"/>
    </source>
</evidence>
<dbReference type="AlphaFoldDB" id="A0A1E4TNP3"/>
<proteinExistence type="predicted"/>
<dbReference type="EMBL" id="KV454018">
    <property type="protein sequence ID" value="ODV93298.1"/>
    <property type="molecule type" value="Genomic_DNA"/>
</dbReference>
<evidence type="ECO:0000313" key="2">
    <source>
        <dbReference type="EMBL" id="ODV93298.1"/>
    </source>
</evidence>
<evidence type="ECO:0008006" key="4">
    <source>
        <dbReference type="Google" id="ProtNLM"/>
    </source>
</evidence>
<dbReference type="STRING" id="669874.A0A1E4TNP3"/>
<dbReference type="InterPro" id="IPR007245">
    <property type="entry name" value="PIG-T"/>
</dbReference>
<sequence length="597" mass="68363">MALVECSTYDEYLELKPLLRNNILSSFNFKLTSNGIISNRTDINHYDIFPSSLGPLLETTNTQELHLRFTQGFWDHEIWGRLPFDGFKSGGTGVEVWANMNGDTKDEVYQNWIILANSLSAFFCASLNFIDSSTTTFPRSCFSSNSTIDINNNNNNNTSYLLRSALPREPVCTENLTPFLKLLPTRGKAGISSLLDGHKVFDAEWNSMSIDIIKRMKEDQTLIYEMDIKINLVVNIPKKLSKNINQIPKPIPGEELRCDPTKKSDIYHCFPLDEPVNYEWDLETLFGKDINGGIYISERQSRVCMANVDENYWKISGIKKKNDDLTFLEPKVLTDSYGTCFELEDAAYNYDIKFETSDSTKLPPMEPIPITVSRSLTGYSQDSGGFRTIFQNPSSTETELIYFETMPWYMRVYLHTMELTIVNNINKTKNVYHIINSEFDEKNKVIKNVYYKPEKDRSKPSHLELTLMIPADSTVTITYQFDKSLLLYAEYPPDANHGFDIDPAVVTVLDESRKEVYQLRTTSLLLTLPTPDFSMPYNVIILTSTIMTLIFGALFNMLIKRVLSVEEYDEIVGQSSIISKLKTRIQLFKKKLTGKTD</sequence>
<gene>
    <name evidence="2" type="ORF">PACTADRAFT_51907</name>
</gene>
<dbReference type="GO" id="GO:0016255">
    <property type="term" value="P:attachment of GPI anchor to protein"/>
    <property type="evidence" value="ECO:0007669"/>
    <property type="project" value="EnsemblFungi"/>
</dbReference>
<keyword evidence="1" id="KW-0472">Membrane</keyword>
<dbReference type="PANTHER" id="PTHR12959:SF11">
    <property type="entry name" value="GPI TRANSAMIDASE COMPONENT PIG-T"/>
    <property type="match status" value="1"/>
</dbReference>
<keyword evidence="1" id="KW-0812">Transmembrane</keyword>
<dbReference type="Pfam" id="PF04113">
    <property type="entry name" value="Gpi16"/>
    <property type="match status" value="1"/>
</dbReference>